<comment type="caution">
    <text evidence="2">The sequence shown here is derived from an EMBL/GenBank/DDBJ whole genome shotgun (WGS) entry which is preliminary data.</text>
</comment>
<gene>
    <name evidence="2" type="ORF">FW784_04195</name>
</gene>
<dbReference type="GO" id="GO:0016747">
    <property type="term" value="F:acyltransferase activity, transferring groups other than amino-acyl groups"/>
    <property type="evidence" value="ECO:0007669"/>
    <property type="project" value="InterPro"/>
</dbReference>
<dbReference type="Pfam" id="PF00583">
    <property type="entry name" value="Acetyltransf_1"/>
    <property type="match status" value="1"/>
</dbReference>
<dbReference type="PROSITE" id="PS51186">
    <property type="entry name" value="GNAT"/>
    <property type="match status" value="1"/>
</dbReference>
<proteinExistence type="predicted"/>
<protein>
    <submittedName>
        <fullName evidence="2">GNAT family N-acetyltransferase</fullName>
    </submittedName>
</protein>
<organism evidence="2 3">
    <name type="scientific">Cognatilysobacter lacus</name>
    <dbReference type="NCBI Taxonomy" id="1643323"/>
    <lineage>
        <taxon>Bacteria</taxon>
        <taxon>Pseudomonadati</taxon>
        <taxon>Pseudomonadota</taxon>
        <taxon>Gammaproteobacteria</taxon>
        <taxon>Lysobacterales</taxon>
        <taxon>Lysobacteraceae</taxon>
        <taxon>Cognatilysobacter</taxon>
    </lineage>
</organism>
<dbReference type="AlphaFoldDB" id="A0A5D8Z747"/>
<accession>A0A5D8Z747</accession>
<reference evidence="2 3" key="1">
    <citation type="submission" date="2019-08" db="EMBL/GenBank/DDBJ databases">
        <title>Draft genome sequence of Lysobacter sp. UKS-15.</title>
        <authorList>
            <person name="Im W.-T."/>
        </authorList>
    </citation>
    <scope>NUCLEOTIDE SEQUENCE [LARGE SCALE GENOMIC DNA]</scope>
    <source>
        <strain evidence="2 3">UKS-15</strain>
    </source>
</reference>
<dbReference type="CDD" id="cd04301">
    <property type="entry name" value="NAT_SF"/>
    <property type="match status" value="1"/>
</dbReference>
<dbReference type="InterPro" id="IPR000182">
    <property type="entry name" value="GNAT_dom"/>
</dbReference>
<sequence length="121" mass="12955">MNADALCLAADWLYGQTGEQRHYLVRASLRGESIGQAHGWFEPGGRFVVEKVEIATAHRSRGHGSALIDALRAQARERGCTAFVFKGVRAANSGAIRLYEAMGAEGVPASDGLLDFVISPP</sequence>
<evidence type="ECO:0000313" key="2">
    <source>
        <dbReference type="EMBL" id="TZF90708.1"/>
    </source>
</evidence>
<dbReference type="EMBL" id="VTRV01000029">
    <property type="protein sequence ID" value="TZF90708.1"/>
    <property type="molecule type" value="Genomic_DNA"/>
</dbReference>
<evidence type="ECO:0000259" key="1">
    <source>
        <dbReference type="PROSITE" id="PS51186"/>
    </source>
</evidence>
<dbReference type="RefSeq" id="WP_149352111.1">
    <property type="nucleotide sequence ID" value="NZ_VTRV01000029.1"/>
</dbReference>
<dbReference type="InterPro" id="IPR016181">
    <property type="entry name" value="Acyl_CoA_acyltransferase"/>
</dbReference>
<evidence type="ECO:0000313" key="3">
    <source>
        <dbReference type="Proteomes" id="UP000323164"/>
    </source>
</evidence>
<keyword evidence="2" id="KW-0808">Transferase</keyword>
<dbReference type="SUPFAM" id="SSF55729">
    <property type="entry name" value="Acyl-CoA N-acyltransferases (Nat)"/>
    <property type="match status" value="1"/>
</dbReference>
<keyword evidence="3" id="KW-1185">Reference proteome</keyword>
<dbReference type="OrthoDB" id="5985034at2"/>
<dbReference type="Proteomes" id="UP000323164">
    <property type="component" value="Unassembled WGS sequence"/>
</dbReference>
<dbReference type="Gene3D" id="3.40.630.30">
    <property type="match status" value="1"/>
</dbReference>
<name>A0A5D8Z747_9GAMM</name>
<feature type="domain" description="N-acetyltransferase" evidence="1">
    <location>
        <begin position="1"/>
        <end position="121"/>
    </location>
</feature>